<evidence type="ECO:0000313" key="1">
    <source>
        <dbReference type="EMBL" id="GBR46323.1"/>
    </source>
</evidence>
<dbReference type="EMBL" id="BAQB01000012">
    <property type="protein sequence ID" value="GBR46323.1"/>
    <property type="molecule type" value="Genomic_DNA"/>
</dbReference>
<sequence>MHSKNTISRELLQQAFVQHDFSAGAPFFSGLKNKMDRPTFRRIKRQYCGSSQKHGCMTIMPARMHTPNMTGNMSMIAPLLYWQGVHIRAKKD</sequence>
<proteinExistence type="predicted"/>
<keyword evidence="2" id="KW-1185">Reference proteome</keyword>
<organism evidence="1 2">
    <name type="scientific">Neokomagataea tanensis NBRC 106556</name>
    <dbReference type="NCBI Taxonomy" id="1223519"/>
    <lineage>
        <taxon>Bacteria</taxon>
        <taxon>Pseudomonadati</taxon>
        <taxon>Pseudomonadota</taxon>
        <taxon>Alphaproteobacteria</taxon>
        <taxon>Acetobacterales</taxon>
        <taxon>Acetobacteraceae</taxon>
        <taxon>Neokomagataea</taxon>
    </lineage>
</organism>
<accession>A0ABQ0QIZ6</accession>
<evidence type="ECO:0008006" key="3">
    <source>
        <dbReference type="Google" id="ProtNLM"/>
    </source>
</evidence>
<evidence type="ECO:0000313" key="2">
    <source>
        <dbReference type="Proteomes" id="UP001062443"/>
    </source>
</evidence>
<dbReference type="Proteomes" id="UP001062443">
    <property type="component" value="Unassembled WGS sequence"/>
</dbReference>
<protein>
    <recommendedName>
        <fullName evidence="3">Transposase</fullName>
    </recommendedName>
</protein>
<reference evidence="1" key="1">
    <citation type="submission" date="2013-04" db="EMBL/GenBank/DDBJ databases">
        <title>The genome sequencing project of 58 acetic acid bacteria.</title>
        <authorList>
            <person name="Okamoto-Kainuma A."/>
            <person name="Ishikawa M."/>
            <person name="Umino S."/>
            <person name="Koizumi Y."/>
            <person name="Shiwa Y."/>
            <person name="Yoshikawa H."/>
            <person name="Matsutani M."/>
            <person name="Matsushita K."/>
        </authorList>
    </citation>
    <scope>NUCLEOTIDE SEQUENCE</scope>
    <source>
        <strain evidence="1">NBRC 106556</strain>
    </source>
</reference>
<name>A0ABQ0QIZ6_9PROT</name>
<gene>
    <name evidence="1" type="ORF">AA106556_1072</name>
</gene>
<comment type="caution">
    <text evidence="1">The sequence shown here is derived from an EMBL/GenBank/DDBJ whole genome shotgun (WGS) entry which is preliminary data.</text>
</comment>